<gene>
    <name evidence="1" type="ORF">HNR68_003275</name>
</gene>
<evidence type="ECO:0000313" key="2">
    <source>
        <dbReference type="Proteomes" id="UP000587002"/>
    </source>
</evidence>
<reference evidence="1 2" key="1">
    <citation type="submission" date="2020-07" db="EMBL/GenBank/DDBJ databases">
        <title>Sequencing the genomes of 1000 actinobacteria strains.</title>
        <authorList>
            <person name="Klenk H.-P."/>
        </authorList>
    </citation>
    <scope>NUCLEOTIDE SEQUENCE [LARGE SCALE GENOMIC DNA]</scope>
    <source>
        <strain evidence="1 2">DSM 44065</strain>
    </source>
</reference>
<sequence>MPRGNEHATRVTVSVVRRPHMTSAQELLGRRLLLPALLVGLLPTTAWAQRFTARLEAGLPPDTAAALVGGLLARSAPAPCTAAVE</sequence>
<comment type="caution">
    <text evidence="1">The sequence shown here is derived from an EMBL/GenBank/DDBJ whole genome shotgun (WGS) entry which is preliminary data.</text>
</comment>
<dbReference type="RefSeq" id="WP_218888325.1">
    <property type="nucleotide sequence ID" value="NZ_BAABFH010000001.1"/>
</dbReference>
<dbReference type="EMBL" id="JACCFJ010000001">
    <property type="protein sequence ID" value="NYI84645.1"/>
    <property type="molecule type" value="Genomic_DNA"/>
</dbReference>
<accession>A0A853AKN3</accession>
<dbReference type="AlphaFoldDB" id="A0A853AKN3"/>
<keyword evidence="2" id="KW-1185">Reference proteome</keyword>
<dbReference type="Proteomes" id="UP000587002">
    <property type="component" value="Unassembled WGS sequence"/>
</dbReference>
<evidence type="ECO:0000313" key="1">
    <source>
        <dbReference type="EMBL" id="NYI84645.1"/>
    </source>
</evidence>
<name>A0A853AKN3_9PSEU</name>
<proteinExistence type="predicted"/>
<organism evidence="1 2">
    <name type="scientific">Saccharopolyspora hordei</name>
    <dbReference type="NCBI Taxonomy" id="1838"/>
    <lineage>
        <taxon>Bacteria</taxon>
        <taxon>Bacillati</taxon>
        <taxon>Actinomycetota</taxon>
        <taxon>Actinomycetes</taxon>
        <taxon>Pseudonocardiales</taxon>
        <taxon>Pseudonocardiaceae</taxon>
        <taxon>Saccharopolyspora</taxon>
    </lineage>
</organism>
<protein>
    <submittedName>
        <fullName evidence="1">Uncharacterized protein</fullName>
    </submittedName>
</protein>